<evidence type="ECO:0000256" key="1">
    <source>
        <dbReference type="SAM" id="Phobius"/>
    </source>
</evidence>
<proteinExistence type="predicted"/>
<evidence type="ECO:0000313" key="2">
    <source>
        <dbReference type="EMBL" id="NVY96619.1"/>
    </source>
</evidence>
<keyword evidence="1" id="KW-0472">Membrane</keyword>
<dbReference type="AlphaFoldDB" id="A0A850R0M3"/>
<keyword evidence="1" id="KW-0812">Transmembrane</keyword>
<dbReference type="Proteomes" id="UP000563523">
    <property type="component" value="Unassembled WGS sequence"/>
</dbReference>
<keyword evidence="3" id="KW-1185">Reference proteome</keyword>
<name>A0A850R0M3_9LACO</name>
<dbReference type="EMBL" id="JABZEC010000004">
    <property type="protein sequence ID" value="NVY96619.1"/>
    <property type="molecule type" value="Genomic_DNA"/>
</dbReference>
<feature type="transmembrane region" description="Helical" evidence="1">
    <location>
        <begin position="29"/>
        <end position="46"/>
    </location>
</feature>
<organism evidence="2 3">
    <name type="scientific">Bombilactobacillus apium</name>
    <dbReference type="NCBI Taxonomy" id="2675299"/>
    <lineage>
        <taxon>Bacteria</taxon>
        <taxon>Bacillati</taxon>
        <taxon>Bacillota</taxon>
        <taxon>Bacilli</taxon>
        <taxon>Lactobacillales</taxon>
        <taxon>Lactobacillaceae</taxon>
        <taxon>Bombilactobacillus</taxon>
    </lineage>
</organism>
<reference evidence="2 3" key="1">
    <citation type="submission" date="2020-06" db="EMBL/GenBank/DDBJ databases">
        <authorList>
            <person name="Kang J."/>
        </authorList>
    </citation>
    <scope>NUCLEOTIDE SEQUENCE [LARGE SCALE GENOMIC DNA]</scope>
    <source>
        <strain evidence="2 3">DCY120</strain>
    </source>
</reference>
<dbReference type="RefSeq" id="WP_176942778.1">
    <property type="nucleotide sequence ID" value="NZ_JABZEC010000004.1"/>
</dbReference>
<feature type="transmembrane region" description="Helical" evidence="1">
    <location>
        <begin position="52"/>
        <end position="73"/>
    </location>
</feature>
<comment type="caution">
    <text evidence="2">The sequence shown here is derived from an EMBL/GenBank/DDBJ whole genome shotgun (WGS) entry which is preliminary data.</text>
</comment>
<keyword evidence="1" id="KW-1133">Transmembrane helix</keyword>
<accession>A0A850R0M3</accession>
<gene>
    <name evidence="2" type="ORF">HU830_05515</name>
</gene>
<protein>
    <submittedName>
        <fullName evidence="2">Uncharacterized protein</fullName>
    </submittedName>
</protein>
<evidence type="ECO:0000313" key="3">
    <source>
        <dbReference type="Proteomes" id="UP000563523"/>
    </source>
</evidence>
<sequence>MLISYLTEKQKSEILQLAWHYSIMRGLKYYIFFYDIMIVAVVAWEIRDYPRLTWFYIFMGTVCIVFEIWYYGFYTKSYYRQHTLERSDLVDQDFALAFLDCSPSTQENYSQLVRQSRKLQRQYKMQEQPLPGTAEYKITDDRIFQKRFIKDNIFQGAHAYKMIISTQDYYILAQDDHSENFFQRRINRLTIIAKTAENIAILDKYPNFNNSLKSVTNHYFRVDI</sequence>